<reference evidence="6" key="1">
    <citation type="journal article" date="2019" name="Int. J. Syst. Evol. Microbiol.">
        <title>The Global Catalogue of Microorganisms (GCM) 10K type strain sequencing project: providing services to taxonomists for standard genome sequencing and annotation.</title>
        <authorList>
            <consortium name="The Broad Institute Genomics Platform"/>
            <consortium name="The Broad Institute Genome Sequencing Center for Infectious Disease"/>
            <person name="Wu L."/>
            <person name="Ma J."/>
        </authorList>
    </citation>
    <scope>NUCLEOTIDE SEQUENCE [LARGE SCALE GENOMIC DNA]</scope>
    <source>
        <strain evidence="6">CCUG 63419</strain>
    </source>
</reference>
<evidence type="ECO:0000313" key="5">
    <source>
        <dbReference type="EMBL" id="MFD0949927.1"/>
    </source>
</evidence>
<dbReference type="Proteomes" id="UP001597044">
    <property type="component" value="Unassembled WGS sequence"/>
</dbReference>
<dbReference type="EMBL" id="JBHTIT010000001">
    <property type="protein sequence ID" value="MFD0949927.1"/>
    <property type="molecule type" value="Genomic_DNA"/>
</dbReference>
<dbReference type="PROSITE" id="PS51898">
    <property type="entry name" value="TYR_RECOMBINASE"/>
    <property type="match status" value="1"/>
</dbReference>
<keyword evidence="6" id="KW-1185">Reference proteome</keyword>
<feature type="domain" description="Tyr recombinase" evidence="4">
    <location>
        <begin position="1"/>
        <end position="152"/>
    </location>
</feature>
<dbReference type="InterPro" id="IPR002104">
    <property type="entry name" value="Integrase_catalytic"/>
</dbReference>
<dbReference type="Gene3D" id="1.10.150.130">
    <property type="match status" value="1"/>
</dbReference>
<keyword evidence="3" id="KW-0233">DNA recombination</keyword>
<organism evidence="5 6">
    <name type="scientific">Paraperlucidibaca wandonensis</name>
    <dbReference type="NCBI Taxonomy" id="1268273"/>
    <lineage>
        <taxon>Bacteria</taxon>
        <taxon>Pseudomonadati</taxon>
        <taxon>Pseudomonadota</taxon>
        <taxon>Gammaproteobacteria</taxon>
        <taxon>Moraxellales</taxon>
        <taxon>Moraxellaceae</taxon>
        <taxon>Paraperlucidibaca</taxon>
    </lineage>
</organism>
<protein>
    <submittedName>
        <fullName evidence="5">Phage integrase N-terminal SAM-like domain-containing protein</fullName>
    </submittedName>
</protein>
<gene>
    <name evidence="5" type="ORF">ACFQ0F_05915</name>
</gene>
<keyword evidence="1" id="KW-0229">DNA integration</keyword>
<dbReference type="InterPro" id="IPR004107">
    <property type="entry name" value="Integrase_SAM-like_N"/>
</dbReference>
<dbReference type="Gene3D" id="1.10.443.10">
    <property type="entry name" value="Intergrase catalytic core"/>
    <property type="match status" value="1"/>
</dbReference>
<evidence type="ECO:0000256" key="2">
    <source>
        <dbReference type="ARBA" id="ARBA00023125"/>
    </source>
</evidence>
<dbReference type="Pfam" id="PF13495">
    <property type="entry name" value="Phage_int_SAM_4"/>
    <property type="match status" value="1"/>
</dbReference>
<name>A0ABW3HI39_9GAMM</name>
<evidence type="ECO:0000256" key="1">
    <source>
        <dbReference type="ARBA" id="ARBA00022908"/>
    </source>
</evidence>
<proteinExistence type="predicted"/>
<evidence type="ECO:0000259" key="4">
    <source>
        <dbReference type="PROSITE" id="PS51898"/>
    </source>
</evidence>
<dbReference type="Pfam" id="PF00589">
    <property type="entry name" value="Phage_integrase"/>
    <property type="match status" value="1"/>
</dbReference>
<evidence type="ECO:0000313" key="6">
    <source>
        <dbReference type="Proteomes" id="UP001597044"/>
    </source>
</evidence>
<dbReference type="RefSeq" id="WP_379070104.1">
    <property type="nucleotide sequence ID" value="NZ_JBHTIT010000001.1"/>
</dbReference>
<dbReference type="InterPro" id="IPR013762">
    <property type="entry name" value="Integrase-like_cat_sf"/>
</dbReference>
<dbReference type="InterPro" id="IPR010998">
    <property type="entry name" value="Integrase_recombinase_N"/>
</dbReference>
<keyword evidence="2" id="KW-0238">DNA-binding</keyword>
<accession>A0ABW3HI39</accession>
<dbReference type="SUPFAM" id="SSF56349">
    <property type="entry name" value="DNA breaking-rejoining enzymes"/>
    <property type="match status" value="1"/>
</dbReference>
<dbReference type="InterPro" id="IPR011010">
    <property type="entry name" value="DNA_brk_join_enz"/>
</dbReference>
<evidence type="ECO:0000256" key="3">
    <source>
        <dbReference type="ARBA" id="ARBA00023172"/>
    </source>
</evidence>
<comment type="caution">
    <text evidence="5">The sequence shown here is derived from an EMBL/GenBank/DDBJ whole genome shotgun (WGS) entry which is preliminary data.</text>
</comment>
<sequence length="167" mass="18771">MSSAAPEKDRIPAPPSLLEQVLRRVRAKHLSRRTEQAYTHWIKRYILFHQKRHPSDMAAAEVEAFLSWLDKIARAKPRVRRPVVLSHQEVSALLTHMHGVTGLMARLIYGAGRRLMGGYDIRTVQELLGHTDVSTTMIYTHVLNQDGRGVISPLDSCVGQATATQLS</sequence>